<dbReference type="GO" id="GO:0034237">
    <property type="term" value="F:protein kinase A regulatory subunit binding"/>
    <property type="evidence" value="ECO:0007669"/>
    <property type="project" value="TreeGrafter"/>
</dbReference>
<dbReference type="Proteomes" id="UP000291343">
    <property type="component" value="Unassembled WGS sequence"/>
</dbReference>
<feature type="compositionally biased region" description="Low complexity" evidence="1">
    <location>
        <begin position="17"/>
        <end position="35"/>
    </location>
</feature>
<keyword evidence="3" id="KW-1185">Reference proteome</keyword>
<dbReference type="Gene3D" id="3.90.950.10">
    <property type="match status" value="1"/>
</dbReference>
<dbReference type="InParanoid" id="A0A482XDQ1"/>
<dbReference type="STRING" id="195883.A0A482XDQ1"/>
<evidence type="ECO:0008006" key="4">
    <source>
        <dbReference type="Google" id="ProtNLM"/>
    </source>
</evidence>
<dbReference type="GO" id="GO:0005737">
    <property type="term" value="C:cytoplasm"/>
    <property type="evidence" value="ECO:0007669"/>
    <property type="project" value="TreeGrafter"/>
</dbReference>
<sequence length="359" mass="37411">MQADPKSKLESKVEEMSASQPSPVKSVSPSSSSASLLNTDAATKGGLLSSVSPPSALPSFVPVPASSSSSSSTATNAAAPLFHPTTFSPAIPASKAGGEGSYPPSVVAGGAVEEGGGGFGLFGWVKGAVDTSSSMLGKVAEKAKSSVDTMITTLDPQMKELLSPTVLFEVIVTSEEEIEISPIREAFHQIFGSQKVTVRGLRGTQEEECVAGAASAVQPVGFEAAQQKAWKRIEALRSVNPEQPGPIVAVESFITELSPDKWFDVHALVLSDSSGGIVVETFGQMTPIPSSIVTLAQDDTPADYQHRGAGLASDIASIMASNLHVHQSEWHHALTGVSRRDMILLAAKSLVNIYKNSLQ</sequence>
<feature type="compositionally biased region" description="Basic and acidic residues" evidence="1">
    <location>
        <begin position="1"/>
        <end position="15"/>
    </location>
</feature>
<evidence type="ECO:0000313" key="2">
    <source>
        <dbReference type="EMBL" id="RZF44004.1"/>
    </source>
</evidence>
<evidence type="ECO:0000256" key="1">
    <source>
        <dbReference type="SAM" id="MobiDB-lite"/>
    </source>
</evidence>
<dbReference type="OrthoDB" id="4968544at2759"/>
<proteinExistence type="predicted"/>
<comment type="caution">
    <text evidence="2">The sequence shown here is derived from an EMBL/GenBank/DDBJ whole genome shotgun (WGS) entry which is preliminary data.</text>
</comment>
<dbReference type="InterPro" id="IPR029001">
    <property type="entry name" value="ITPase-like_fam"/>
</dbReference>
<dbReference type="AlphaFoldDB" id="A0A482XDQ1"/>
<dbReference type="InterPro" id="IPR026534">
    <property type="entry name" value="PRRC1"/>
</dbReference>
<dbReference type="SUPFAM" id="SSF52972">
    <property type="entry name" value="ITPase-like"/>
    <property type="match status" value="1"/>
</dbReference>
<name>A0A482XDQ1_LAOST</name>
<dbReference type="PANTHER" id="PTHR23276">
    <property type="entry name" value="PROTEIN PRRC1"/>
    <property type="match status" value="1"/>
</dbReference>
<evidence type="ECO:0000313" key="3">
    <source>
        <dbReference type="Proteomes" id="UP000291343"/>
    </source>
</evidence>
<dbReference type="EMBL" id="QKKF02011778">
    <property type="protein sequence ID" value="RZF44004.1"/>
    <property type="molecule type" value="Genomic_DNA"/>
</dbReference>
<reference evidence="2 3" key="1">
    <citation type="journal article" date="2017" name="Gigascience">
        <title>Genome sequence of the small brown planthopper, Laodelphax striatellus.</title>
        <authorList>
            <person name="Zhu J."/>
            <person name="Jiang F."/>
            <person name="Wang X."/>
            <person name="Yang P."/>
            <person name="Bao Y."/>
            <person name="Zhao W."/>
            <person name="Wang W."/>
            <person name="Lu H."/>
            <person name="Wang Q."/>
            <person name="Cui N."/>
            <person name="Li J."/>
            <person name="Chen X."/>
            <person name="Luo L."/>
            <person name="Yu J."/>
            <person name="Kang L."/>
            <person name="Cui F."/>
        </authorList>
    </citation>
    <scope>NUCLEOTIDE SEQUENCE [LARGE SCALE GENOMIC DNA]</scope>
    <source>
        <strain evidence="2">Lst14</strain>
    </source>
</reference>
<accession>A0A482XDQ1</accession>
<organism evidence="2 3">
    <name type="scientific">Laodelphax striatellus</name>
    <name type="common">Small brown planthopper</name>
    <name type="synonym">Delphax striatella</name>
    <dbReference type="NCBI Taxonomy" id="195883"/>
    <lineage>
        <taxon>Eukaryota</taxon>
        <taxon>Metazoa</taxon>
        <taxon>Ecdysozoa</taxon>
        <taxon>Arthropoda</taxon>
        <taxon>Hexapoda</taxon>
        <taxon>Insecta</taxon>
        <taxon>Pterygota</taxon>
        <taxon>Neoptera</taxon>
        <taxon>Paraneoptera</taxon>
        <taxon>Hemiptera</taxon>
        <taxon>Auchenorrhyncha</taxon>
        <taxon>Fulgoroidea</taxon>
        <taxon>Delphacidae</taxon>
        <taxon>Criomorphinae</taxon>
        <taxon>Laodelphax</taxon>
    </lineage>
</organism>
<feature type="region of interest" description="Disordered" evidence="1">
    <location>
        <begin position="1"/>
        <end position="38"/>
    </location>
</feature>
<protein>
    <recommendedName>
        <fullName evidence="4">Non-canonical purine NTP phosphatase/PRRC1 domain-containing protein</fullName>
    </recommendedName>
</protein>
<dbReference type="PANTHER" id="PTHR23276:SF2">
    <property type="entry name" value="PROTEIN PRRC1"/>
    <property type="match status" value="1"/>
</dbReference>
<gene>
    <name evidence="2" type="ORF">LSTR_LSTR007276</name>
</gene>